<dbReference type="InterPro" id="IPR036388">
    <property type="entry name" value="WH-like_DNA-bd_sf"/>
</dbReference>
<evidence type="ECO:0000256" key="4">
    <source>
        <dbReference type="ARBA" id="ARBA00023125"/>
    </source>
</evidence>
<dbReference type="InterPro" id="IPR014284">
    <property type="entry name" value="RNA_pol_sigma-70_dom"/>
</dbReference>
<accession>A0A517ZKA4</accession>
<dbReference type="KEGG" id="sdyn:Mal52_14000"/>
<name>A0A517ZKA4_9PLAN</name>
<gene>
    <name evidence="7" type="primary">sigD_1</name>
    <name evidence="7" type="ORF">Mal52_14000</name>
</gene>
<dbReference type="Proteomes" id="UP000319383">
    <property type="component" value="Chromosome"/>
</dbReference>
<organism evidence="7 8">
    <name type="scientific">Symmachiella dynata</name>
    <dbReference type="NCBI Taxonomy" id="2527995"/>
    <lineage>
        <taxon>Bacteria</taxon>
        <taxon>Pseudomonadati</taxon>
        <taxon>Planctomycetota</taxon>
        <taxon>Planctomycetia</taxon>
        <taxon>Planctomycetales</taxon>
        <taxon>Planctomycetaceae</taxon>
        <taxon>Symmachiella</taxon>
    </lineage>
</organism>
<feature type="domain" description="RNA polymerase sigma-70 region 2" evidence="6">
    <location>
        <begin position="34"/>
        <end position="100"/>
    </location>
</feature>
<keyword evidence="2" id="KW-0805">Transcription regulation</keyword>
<reference evidence="7 8" key="1">
    <citation type="submission" date="2019-02" db="EMBL/GenBank/DDBJ databases">
        <title>Deep-cultivation of Planctomycetes and their phenomic and genomic characterization uncovers novel biology.</title>
        <authorList>
            <person name="Wiegand S."/>
            <person name="Jogler M."/>
            <person name="Boedeker C."/>
            <person name="Pinto D."/>
            <person name="Vollmers J."/>
            <person name="Rivas-Marin E."/>
            <person name="Kohn T."/>
            <person name="Peeters S.H."/>
            <person name="Heuer A."/>
            <person name="Rast P."/>
            <person name="Oberbeckmann S."/>
            <person name="Bunk B."/>
            <person name="Jeske O."/>
            <person name="Meyerdierks A."/>
            <person name="Storesund J.E."/>
            <person name="Kallscheuer N."/>
            <person name="Luecker S."/>
            <person name="Lage O.M."/>
            <person name="Pohl T."/>
            <person name="Merkel B.J."/>
            <person name="Hornburger P."/>
            <person name="Mueller R.-W."/>
            <person name="Bruemmer F."/>
            <person name="Labrenz M."/>
            <person name="Spormann A.M."/>
            <person name="Op den Camp H."/>
            <person name="Overmann J."/>
            <person name="Amann R."/>
            <person name="Jetten M.S.M."/>
            <person name="Mascher T."/>
            <person name="Medema M.H."/>
            <person name="Devos D.P."/>
            <person name="Kaster A.-K."/>
            <person name="Ovreas L."/>
            <person name="Rohde M."/>
            <person name="Galperin M.Y."/>
            <person name="Jogler C."/>
        </authorList>
    </citation>
    <scope>NUCLEOTIDE SEQUENCE [LARGE SCALE GENOMIC DNA]</scope>
    <source>
        <strain evidence="7 8">Mal52</strain>
    </source>
</reference>
<proteinExistence type="inferred from homology"/>
<dbReference type="Gene3D" id="1.10.1740.10">
    <property type="match status" value="1"/>
</dbReference>
<dbReference type="EMBL" id="CP036276">
    <property type="protein sequence ID" value="QDU42930.1"/>
    <property type="molecule type" value="Genomic_DNA"/>
</dbReference>
<dbReference type="InterPro" id="IPR039425">
    <property type="entry name" value="RNA_pol_sigma-70-like"/>
</dbReference>
<keyword evidence="8" id="KW-1185">Reference proteome</keyword>
<dbReference type="SUPFAM" id="SSF88659">
    <property type="entry name" value="Sigma3 and sigma4 domains of RNA polymerase sigma factors"/>
    <property type="match status" value="1"/>
</dbReference>
<evidence type="ECO:0000256" key="2">
    <source>
        <dbReference type="ARBA" id="ARBA00023015"/>
    </source>
</evidence>
<comment type="similarity">
    <text evidence="1">Belongs to the sigma-70 factor family. ECF subfamily.</text>
</comment>
<dbReference type="NCBIfam" id="TIGR02937">
    <property type="entry name" value="sigma70-ECF"/>
    <property type="match status" value="1"/>
</dbReference>
<dbReference type="GO" id="GO:0003677">
    <property type="term" value="F:DNA binding"/>
    <property type="evidence" value="ECO:0007669"/>
    <property type="project" value="UniProtKB-KW"/>
</dbReference>
<keyword evidence="4" id="KW-0238">DNA-binding</keyword>
<dbReference type="Pfam" id="PF04542">
    <property type="entry name" value="Sigma70_r2"/>
    <property type="match status" value="1"/>
</dbReference>
<dbReference type="RefSeq" id="WP_145374923.1">
    <property type="nucleotide sequence ID" value="NZ_CP036276.1"/>
</dbReference>
<dbReference type="PANTHER" id="PTHR43133">
    <property type="entry name" value="RNA POLYMERASE ECF-TYPE SIGMA FACTO"/>
    <property type="match status" value="1"/>
</dbReference>
<dbReference type="AlphaFoldDB" id="A0A517ZKA4"/>
<keyword evidence="5" id="KW-0804">Transcription</keyword>
<evidence type="ECO:0000256" key="1">
    <source>
        <dbReference type="ARBA" id="ARBA00010641"/>
    </source>
</evidence>
<evidence type="ECO:0000313" key="7">
    <source>
        <dbReference type="EMBL" id="QDU42930.1"/>
    </source>
</evidence>
<dbReference type="SUPFAM" id="SSF88946">
    <property type="entry name" value="Sigma2 domain of RNA polymerase sigma factors"/>
    <property type="match status" value="1"/>
</dbReference>
<dbReference type="InterPro" id="IPR007627">
    <property type="entry name" value="RNA_pol_sigma70_r2"/>
</dbReference>
<dbReference type="GO" id="GO:0016987">
    <property type="term" value="F:sigma factor activity"/>
    <property type="evidence" value="ECO:0007669"/>
    <property type="project" value="UniProtKB-KW"/>
</dbReference>
<evidence type="ECO:0000256" key="3">
    <source>
        <dbReference type="ARBA" id="ARBA00023082"/>
    </source>
</evidence>
<dbReference type="InterPro" id="IPR013325">
    <property type="entry name" value="RNA_pol_sigma_r2"/>
</dbReference>
<keyword evidence="3" id="KW-0731">Sigma factor</keyword>
<dbReference type="GO" id="GO:0006352">
    <property type="term" value="P:DNA-templated transcription initiation"/>
    <property type="evidence" value="ECO:0007669"/>
    <property type="project" value="InterPro"/>
</dbReference>
<evidence type="ECO:0000313" key="8">
    <source>
        <dbReference type="Proteomes" id="UP000319383"/>
    </source>
</evidence>
<dbReference type="Gene3D" id="1.10.10.10">
    <property type="entry name" value="Winged helix-like DNA-binding domain superfamily/Winged helix DNA-binding domain"/>
    <property type="match status" value="1"/>
</dbReference>
<dbReference type="InterPro" id="IPR013324">
    <property type="entry name" value="RNA_pol_sigma_r3/r4-like"/>
</dbReference>
<evidence type="ECO:0000259" key="6">
    <source>
        <dbReference type="Pfam" id="PF04542"/>
    </source>
</evidence>
<protein>
    <submittedName>
        <fullName evidence="7">ECF RNA polymerase sigma factor SigD</fullName>
    </submittedName>
</protein>
<dbReference type="PANTHER" id="PTHR43133:SF8">
    <property type="entry name" value="RNA POLYMERASE SIGMA FACTOR HI_1459-RELATED"/>
    <property type="match status" value="1"/>
</dbReference>
<sequence>MSTRTPAKDAHSTSSSLISRVRRQEPAAWARLSELYGPLVYHWCRRTGLAAEDSADVVQEVFRAVSLAIESFHDDRDGDTFRGWLWTITRNKIRDFARNQHGKPQAAGGTAAHAQLIEVPDREPDTEEGSPTSPPVTRLIHRALEMIRTEFQESTWNAFRLTALEGCSAPQAAKELGSTPQAVRQAKSRVLRRLRAELGELD</sequence>
<evidence type="ECO:0000256" key="5">
    <source>
        <dbReference type="ARBA" id="ARBA00023163"/>
    </source>
</evidence>